<dbReference type="AlphaFoldDB" id="A0A840VGT3"/>
<name>A0A840VGT3_9BACT</name>
<keyword evidence="4" id="KW-0548">Nucleotidyltransferase</keyword>
<comment type="caution">
    <text evidence="4">The sequence shown here is derived from an EMBL/GenBank/DDBJ whole genome shotgun (WGS) entry which is preliminary data.</text>
</comment>
<evidence type="ECO:0000256" key="1">
    <source>
        <dbReference type="ARBA" id="ARBA00022679"/>
    </source>
</evidence>
<keyword evidence="1 4" id="KW-0808">Transferase</keyword>
<dbReference type="Gene3D" id="2.160.10.10">
    <property type="entry name" value="Hexapeptide repeat proteins"/>
    <property type="match status" value="1"/>
</dbReference>
<dbReference type="GO" id="GO:0019134">
    <property type="term" value="F:glucosamine-1-phosphate N-acetyltransferase activity"/>
    <property type="evidence" value="ECO:0007669"/>
    <property type="project" value="UniProtKB-EC"/>
</dbReference>
<dbReference type="PANTHER" id="PTHR43584">
    <property type="entry name" value="NUCLEOTIDYL TRANSFERASE"/>
    <property type="match status" value="1"/>
</dbReference>
<dbReference type="SUPFAM" id="SSF51161">
    <property type="entry name" value="Trimeric LpxA-like enzymes"/>
    <property type="match status" value="1"/>
</dbReference>
<dbReference type="RefSeq" id="WP_184018661.1">
    <property type="nucleotide sequence ID" value="NZ_JACHFD010000010.1"/>
</dbReference>
<reference evidence="4 5" key="1">
    <citation type="submission" date="2020-08" db="EMBL/GenBank/DDBJ databases">
        <title>Genomic Encyclopedia of Type Strains, Phase IV (KMG-IV): sequencing the most valuable type-strain genomes for metagenomic binning, comparative biology and taxonomic classification.</title>
        <authorList>
            <person name="Goeker M."/>
        </authorList>
    </citation>
    <scope>NUCLEOTIDE SEQUENCE [LARGE SCALE GENOMIC DNA]</scope>
    <source>
        <strain evidence="4 5">YC6886</strain>
    </source>
</reference>
<sequence length="279" mass="29779">MPVLDHRSIPDFPIGNRPLRDHHRAWGSRWSFHPHAWISPNDLAELKTSGAHSLMDASGTRLAWLETSSASDDSKLPAQESFLIVHSWDLLRAQELYVGAMEADLETMATLRSTGQIHPLAVIDGAVVIGPGTRILPGVVIEGNVVIGSDCKIGPNCYLRGSTSIGDRCHVGNAVEIKNSILLSGTNVGHLSYVGDSILGEKVNLGAGTVTSNLRHDGKNHRTLIDGSLVDTGRRKFGTIIGDGVHTGIHTSIYPGRKLGTGTSTLPGQIVKTDLPSSL</sequence>
<evidence type="ECO:0000259" key="3">
    <source>
        <dbReference type="Pfam" id="PF25087"/>
    </source>
</evidence>
<accession>A0A840VGT3</accession>
<dbReference type="EMBL" id="JACHFD010000010">
    <property type="protein sequence ID" value="MBB5351991.1"/>
    <property type="molecule type" value="Genomic_DNA"/>
</dbReference>
<feature type="domain" description="Mannose-1-phosphate guanyltransferase C-terminal" evidence="3">
    <location>
        <begin position="141"/>
        <end position="247"/>
    </location>
</feature>
<organism evidence="4 5">
    <name type="scientific">Haloferula luteola</name>
    <dbReference type="NCBI Taxonomy" id="595692"/>
    <lineage>
        <taxon>Bacteria</taxon>
        <taxon>Pseudomonadati</taxon>
        <taxon>Verrucomicrobiota</taxon>
        <taxon>Verrucomicrobiia</taxon>
        <taxon>Verrucomicrobiales</taxon>
        <taxon>Verrucomicrobiaceae</taxon>
        <taxon>Haloferula</taxon>
    </lineage>
</organism>
<evidence type="ECO:0000313" key="4">
    <source>
        <dbReference type="EMBL" id="MBB5351991.1"/>
    </source>
</evidence>
<keyword evidence="5" id="KW-1185">Reference proteome</keyword>
<proteinExistence type="predicted"/>
<dbReference type="Proteomes" id="UP000557717">
    <property type="component" value="Unassembled WGS sequence"/>
</dbReference>
<evidence type="ECO:0000256" key="2">
    <source>
        <dbReference type="ARBA" id="ARBA00023315"/>
    </source>
</evidence>
<protein>
    <submittedName>
        <fullName evidence="4">Bifunctional UDP-N-acetylglucosamine pyrophosphorylase/glucosamine-1-phosphate N-acetyltransferase</fullName>
        <ecNumber evidence="4">2.3.1.157</ecNumber>
        <ecNumber evidence="4">2.7.7.23</ecNumber>
    </submittedName>
</protein>
<gene>
    <name evidence="4" type="ORF">HNR46_002232</name>
</gene>
<dbReference type="GO" id="GO:0003977">
    <property type="term" value="F:UDP-N-acetylglucosamine diphosphorylase activity"/>
    <property type="evidence" value="ECO:0007669"/>
    <property type="project" value="UniProtKB-EC"/>
</dbReference>
<dbReference type="InterPro" id="IPR011004">
    <property type="entry name" value="Trimer_LpxA-like_sf"/>
</dbReference>
<dbReference type="Pfam" id="PF25087">
    <property type="entry name" value="GMPPB_C"/>
    <property type="match status" value="1"/>
</dbReference>
<dbReference type="CDD" id="cd05636">
    <property type="entry name" value="LbH_G1P_TT_C_like"/>
    <property type="match status" value="1"/>
</dbReference>
<dbReference type="PANTHER" id="PTHR43584:SF8">
    <property type="entry name" value="N-ACETYLMURAMATE ALPHA-1-PHOSPHATE URIDYLYLTRANSFERASE"/>
    <property type="match status" value="1"/>
</dbReference>
<keyword evidence="2 4" id="KW-0012">Acyltransferase</keyword>
<dbReference type="InterPro" id="IPR050065">
    <property type="entry name" value="GlmU-like"/>
</dbReference>
<dbReference type="InterPro" id="IPR056729">
    <property type="entry name" value="GMPPB_C"/>
</dbReference>
<evidence type="ECO:0000313" key="5">
    <source>
        <dbReference type="Proteomes" id="UP000557717"/>
    </source>
</evidence>
<dbReference type="EC" id="2.3.1.157" evidence="4"/>
<dbReference type="EC" id="2.7.7.23" evidence="4"/>